<keyword evidence="4" id="KW-0378">Hydrolase</keyword>
<organism evidence="8 9">
    <name type="scientific">Athelia psychrophila</name>
    <dbReference type="NCBI Taxonomy" id="1759441"/>
    <lineage>
        <taxon>Eukaryota</taxon>
        <taxon>Fungi</taxon>
        <taxon>Dikarya</taxon>
        <taxon>Basidiomycota</taxon>
        <taxon>Agaricomycotina</taxon>
        <taxon>Agaricomycetes</taxon>
        <taxon>Agaricomycetidae</taxon>
        <taxon>Atheliales</taxon>
        <taxon>Atheliaceae</taxon>
        <taxon>Athelia</taxon>
    </lineage>
</organism>
<protein>
    <submittedName>
        <fullName evidence="8">Uncharacterized protein</fullName>
    </submittedName>
</protein>
<dbReference type="GO" id="GO:0046872">
    <property type="term" value="F:metal ion binding"/>
    <property type="evidence" value="ECO:0007669"/>
    <property type="project" value="UniProtKB-KW"/>
</dbReference>
<evidence type="ECO:0000256" key="6">
    <source>
        <dbReference type="ARBA" id="ARBA00023049"/>
    </source>
</evidence>
<dbReference type="InterPro" id="IPR012962">
    <property type="entry name" value="Pept_M54_archaemetzincn"/>
</dbReference>
<accession>A0A166D0Z9</accession>
<keyword evidence="2" id="KW-0645">Protease</keyword>
<evidence type="ECO:0000256" key="3">
    <source>
        <dbReference type="ARBA" id="ARBA00022723"/>
    </source>
</evidence>
<feature type="region of interest" description="Disordered" evidence="7">
    <location>
        <begin position="302"/>
        <end position="339"/>
    </location>
</feature>
<name>A0A166D0Z9_9AGAM</name>
<evidence type="ECO:0000256" key="2">
    <source>
        <dbReference type="ARBA" id="ARBA00022670"/>
    </source>
</evidence>
<dbReference type="EMBL" id="KV417621">
    <property type="protein sequence ID" value="KZP14199.1"/>
    <property type="molecule type" value="Genomic_DNA"/>
</dbReference>
<evidence type="ECO:0000256" key="5">
    <source>
        <dbReference type="ARBA" id="ARBA00022833"/>
    </source>
</evidence>
<dbReference type="Proteomes" id="UP000076532">
    <property type="component" value="Unassembled WGS sequence"/>
</dbReference>
<keyword evidence="3" id="KW-0479">Metal-binding</keyword>
<dbReference type="GO" id="GO:0006508">
    <property type="term" value="P:proteolysis"/>
    <property type="evidence" value="ECO:0007669"/>
    <property type="project" value="UniProtKB-KW"/>
</dbReference>
<feature type="region of interest" description="Disordered" evidence="7">
    <location>
        <begin position="37"/>
        <end position="57"/>
    </location>
</feature>
<keyword evidence="5" id="KW-0862">Zinc</keyword>
<evidence type="ECO:0000313" key="9">
    <source>
        <dbReference type="Proteomes" id="UP000076532"/>
    </source>
</evidence>
<dbReference type="Pfam" id="PF07998">
    <property type="entry name" value="Peptidase_M54"/>
    <property type="match status" value="1"/>
</dbReference>
<dbReference type="PANTHER" id="PTHR15910:SF1">
    <property type="entry name" value="ARCHAEMETZINCIN-2"/>
    <property type="match status" value="1"/>
</dbReference>
<dbReference type="AlphaFoldDB" id="A0A166D0Z9"/>
<dbReference type="InterPro" id="IPR024079">
    <property type="entry name" value="MetalloPept_cat_dom_sf"/>
</dbReference>
<dbReference type="OrthoDB" id="2365600at2759"/>
<dbReference type="PANTHER" id="PTHR15910">
    <property type="entry name" value="ARCHAEMETZINCIN"/>
    <property type="match status" value="1"/>
</dbReference>
<dbReference type="GO" id="GO:0008237">
    <property type="term" value="F:metallopeptidase activity"/>
    <property type="evidence" value="ECO:0007669"/>
    <property type="project" value="UniProtKB-KW"/>
</dbReference>
<evidence type="ECO:0000256" key="1">
    <source>
        <dbReference type="ARBA" id="ARBA00001947"/>
    </source>
</evidence>
<evidence type="ECO:0000313" key="8">
    <source>
        <dbReference type="EMBL" id="KZP14199.1"/>
    </source>
</evidence>
<dbReference type="CDD" id="cd11375">
    <property type="entry name" value="Peptidase_M54"/>
    <property type="match status" value="1"/>
</dbReference>
<keyword evidence="6" id="KW-0482">Metalloprotease</keyword>
<gene>
    <name evidence="8" type="ORF">FIBSPDRAFT_796965</name>
</gene>
<proteinExistence type="predicted"/>
<comment type="cofactor">
    <cofactor evidence="1">
        <name>Zn(2+)</name>
        <dbReference type="ChEBI" id="CHEBI:29105"/>
    </cofactor>
</comment>
<dbReference type="Gene3D" id="3.40.390.10">
    <property type="entry name" value="Collagenase (Catalytic Domain)"/>
    <property type="match status" value="1"/>
</dbReference>
<dbReference type="SUPFAM" id="SSF55486">
    <property type="entry name" value="Metalloproteases ('zincins'), catalytic domain"/>
    <property type="match status" value="1"/>
</dbReference>
<reference evidence="8 9" key="1">
    <citation type="journal article" date="2016" name="Mol. Biol. Evol.">
        <title>Comparative Genomics of Early-Diverging Mushroom-Forming Fungi Provides Insights into the Origins of Lignocellulose Decay Capabilities.</title>
        <authorList>
            <person name="Nagy L.G."/>
            <person name="Riley R."/>
            <person name="Tritt A."/>
            <person name="Adam C."/>
            <person name="Daum C."/>
            <person name="Floudas D."/>
            <person name="Sun H."/>
            <person name="Yadav J.S."/>
            <person name="Pangilinan J."/>
            <person name="Larsson K.H."/>
            <person name="Matsuura K."/>
            <person name="Barry K."/>
            <person name="Labutti K."/>
            <person name="Kuo R."/>
            <person name="Ohm R.A."/>
            <person name="Bhattacharya S.S."/>
            <person name="Shirouzu T."/>
            <person name="Yoshinaga Y."/>
            <person name="Martin F.M."/>
            <person name="Grigoriev I.V."/>
            <person name="Hibbett D.S."/>
        </authorList>
    </citation>
    <scope>NUCLEOTIDE SEQUENCE [LARGE SCALE GENOMIC DNA]</scope>
    <source>
        <strain evidence="8 9">CBS 109695</strain>
    </source>
</reference>
<keyword evidence="9" id="KW-1185">Reference proteome</keyword>
<sequence>MPAPGASQCTHPVLLTIPSAHAALAGYTHPTAQKRLAATTPSGRALKDAAAKPPPPGTFPAPLVLPDDALALDPAYPPQSFRAWKHEKDRNPVTPDRRTIYVAAPPLIDAGDAAIRAWARSPLLDAAAPDPDARTAPPRTDDVVEYLAAFYHPLPVRRLPTPFRLTAWDAPRPKKSRAAPAAAQHVALAHGDSATRVRVRAGEGEGAVYTHQLNLDDILDGAIDALPRDAYALLLLMEHDLHEGDDDAFCVGRAYGGSRVAVVSTARDHPGLDAAQGLGRDRAHAWPASHCAAHARRLCEEAEEDSEENVPKKKKGKNISKAKTSEPTSNPEPEPQPANAPLQAAITALLSSPPTSSHHPPPSPARAAELLYLARLTLTAAHELGHTLGLEHCVYYACLMAGSASLAEGMRGAPYLCAVCSVKVSAA</sequence>
<evidence type="ECO:0000256" key="7">
    <source>
        <dbReference type="SAM" id="MobiDB-lite"/>
    </source>
</evidence>
<evidence type="ECO:0000256" key="4">
    <source>
        <dbReference type="ARBA" id="ARBA00022801"/>
    </source>
</evidence>
<feature type="non-terminal residue" evidence="8">
    <location>
        <position position="427"/>
    </location>
</feature>